<name>A0A1F7GBE3_9BACT</name>
<keyword evidence="1" id="KW-0472">Membrane</keyword>
<protein>
    <submittedName>
        <fullName evidence="2">Uncharacterized protein</fullName>
    </submittedName>
</protein>
<evidence type="ECO:0000256" key="1">
    <source>
        <dbReference type="SAM" id="Phobius"/>
    </source>
</evidence>
<keyword evidence="1" id="KW-1133">Transmembrane helix</keyword>
<feature type="transmembrane region" description="Helical" evidence="1">
    <location>
        <begin position="12"/>
        <end position="33"/>
    </location>
</feature>
<reference evidence="2 3" key="1">
    <citation type="journal article" date="2016" name="Nat. Commun.">
        <title>Thousands of microbial genomes shed light on interconnected biogeochemical processes in an aquifer system.</title>
        <authorList>
            <person name="Anantharaman K."/>
            <person name="Brown C.T."/>
            <person name="Hug L.A."/>
            <person name="Sharon I."/>
            <person name="Castelle C.J."/>
            <person name="Probst A.J."/>
            <person name="Thomas B.C."/>
            <person name="Singh A."/>
            <person name="Wilkins M.J."/>
            <person name="Karaoz U."/>
            <person name="Brodie E.L."/>
            <person name="Williams K.H."/>
            <person name="Hubbard S.S."/>
            <person name="Banfield J.F."/>
        </authorList>
    </citation>
    <scope>NUCLEOTIDE SEQUENCE [LARGE SCALE GENOMIC DNA]</scope>
</reference>
<accession>A0A1F7GBE3</accession>
<gene>
    <name evidence="2" type="ORF">A2774_04555</name>
</gene>
<sequence length="211" mass="23481">MKTQNNNLDNFFHIASRFTMIFPVAALIIAVLVKYSQGRSIQKNYQQFSFTATPKQNINPPEFLTNSKKASPSANFNLEGPLSCYFRNDSTIVNAYVLDKRIYVKSSDRSEVNNYLLNGDCIYLWVTGSYTGEKICGISGQLKVVESLLGSGLIDAGSIFTNLGKLLDIPQTDGSDKVLSSALNACKKEEIPESIKFETPKNILFKNKKLN</sequence>
<evidence type="ECO:0000313" key="3">
    <source>
        <dbReference type="Proteomes" id="UP000177208"/>
    </source>
</evidence>
<dbReference type="AlphaFoldDB" id="A0A1F7GBE3"/>
<keyword evidence="1" id="KW-0812">Transmembrane</keyword>
<comment type="caution">
    <text evidence="2">The sequence shown here is derived from an EMBL/GenBank/DDBJ whole genome shotgun (WGS) entry which is preliminary data.</text>
</comment>
<organism evidence="2 3">
    <name type="scientific">Candidatus Roizmanbacteria bacterium RIFCSPHIGHO2_01_FULL_39_12c</name>
    <dbReference type="NCBI Taxonomy" id="1802031"/>
    <lineage>
        <taxon>Bacteria</taxon>
        <taxon>Candidatus Roizmaniibacteriota</taxon>
    </lineage>
</organism>
<dbReference type="EMBL" id="MFZG01000025">
    <property type="protein sequence ID" value="OGK16228.1"/>
    <property type="molecule type" value="Genomic_DNA"/>
</dbReference>
<dbReference type="Proteomes" id="UP000177208">
    <property type="component" value="Unassembled WGS sequence"/>
</dbReference>
<proteinExistence type="predicted"/>
<evidence type="ECO:0000313" key="2">
    <source>
        <dbReference type="EMBL" id="OGK16228.1"/>
    </source>
</evidence>